<keyword evidence="8 10" id="KW-0503">Monooxygenase</keyword>
<keyword evidence="7 9" id="KW-0408">Iron</keyword>
<dbReference type="PRINTS" id="PR00463">
    <property type="entry name" value="EP450I"/>
</dbReference>
<gene>
    <name evidence="11" type="ORF">EWM64_g3141</name>
</gene>
<dbReference type="Proteomes" id="UP000298061">
    <property type="component" value="Unassembled WGS sequence"/>
</dbReference>
<keyword evidence="5 9" id="KW-0479">Metal-binding</keyword>
<evidence type="ECO:0000313" key="12">
    <source>
        <dbReference type="Proteomes" id="UP000298061"/>
    </source>
</evidence>
<dbReference type="EMBL" id="SFCI01000277">
    <property type="protein sequence ID" value="TFY80876.1"/>
    <property type="molecule type" value="Genomic_DNA"/>
</dbReference>
<dbReference type="InterPro" id="IPR001128">
    <property type="entry name" value="Cyt_P450"/>
</dbReference>
<dbReference type="InterPro" id="IPR050364">
    <property type="entry name" value="Cytochrome_P450_fung"/>
</dbReference>
<dbReference type="Pfam" id="PF00067">
    <property type="entry name" value="p450"/>
    <property type="match status" value="1"/>
</dbReference>
<evidence type="ECO:0000256" key="5">
    <source>
        <dbReference type="ARBA" id="ARBA00022723"/>
    </source>
</evidence>
<dbReference type="SUPFAM" id="SSF48264">
    <property type="entry name" value="Cytochrome P450"/>
    <property type="match status" value="1"/>
</dbReference>
<feature type="binding site" description="axial binding residue" evidence="9">
    <location>
        <position position="321"/>
    </location>
    <ligand>
        <name>heme</name>
        <dbReference type="ChEBI" id="CHEBI:30413"/>
    </ligand>
    <ligandPart>
        <name>Fe</name>
        <dbReference type="ChEBI" id="CHEBI:18248"/>
    </ligandPart>
</feature>
<keyword evidence="12" id="KW-1185">Reference proteome</keyword>
<dbReference type="CDD" id="cd11065">
    <property type="entry name" value="CYP64-like"/>
    <property type="match status" value="1"/>
</dbReference>
<dbReference type="PANTHER" id="PTHR46300">
    <property type="entry name" value="P450, PUTATIVE (EUROFUNG)-RELATED-RELATED"/>
    <property type="match status" value="1"/>
</dbReference>
<dbReference type="GO" id="GO:0016705">
    <property type="term" value="F:oxidoreductase activity, acting on paired donors, with incorporation or reduction of molecular oxygen"/>
    <property type="evidence" value="ECO:0007669"/>
    <property type="project" value="InterPro"/>
</dbReference>
<evidence type="ECO:0000256" key="3">
    <source>
        <dbReference type="ARBA" id="ARBA00010617"/>
    </source>
</evidence>
<organism evidence="11 12">
    <name type="scientific">Hericium alpestre</name>
    <dbReference type="NCBI Taxonomy" id="135208"/>
    <lineage>
        <taxon>Eukaryota</taxon>
        <taxon>Fungi</taxon>
        <taxon>Dikarya</taxon>
        <taxon>Basidiomycota</taxon>
        <taxon>Agaricomycotina</taxon>
        <taxon>Agaricomycetes</taxon>
        <taxon>Russulales</taxon>
        <taxon>Hericiaceae</taxon>
        <taxon>Hericium</taxon>
    </lineage>
</organism>
<protein>
    <recommendedName>
        <fullName evidence="13">Cytochrome P450</fullName>
    </recommendedName>
</protein>
<comment type="pathway">
    <text evidence="2">Secondary metabolite biosynthesis.</text>
</comment>
<evidence type="ECO:0000256" key="7">
    <source>
        <dbReference type="ARBA" id="ARBA00023004"/>
    </source>
</evidence>
<dbReference type="OrthoDB" id="2789670at2759"/>
<evidence type="ECO:0000256" key="10">
    <source>
        <dbReference type="RuleBase" id="RU000461"/>
    </source>
</evidence>
<comment type="similarity">
    <text evidence="3 10">Belongs to the cytochrome P450 family.</text>
</comment>
<comment type="cofactor">
    <cofactor evidence="1 9">
        <name>heme</name>
        <dbReference type="ChEBI" id="CHEBI:30413"/>
    </cofactor>
</comment>
<reference evidence="11 12" key="1">
    <citation type="submission" date="2019-02" db="EMBL/GenBank/DDBJ databases">
        <title>Genome sequencing of the rare red list fungi Hericium alpestre (H. flagellum).</title>
        <authorList>
            <person name="Buettner E."/>
            <person name="Kellner H."/>
        </authorList>
    </citation>
    <scope>NUCLEOTIDE SEQUENCE [LARGE SCALE GENOMIC DNA]</scope>
    <source>
        <strain evidence="11 12">DSM 108284</strain>
    </source>
</reference>
<sequence length="394" mass="44655">MALMQYGEEFREHRRMLHRLVGTTASVEKFSPIEERETHRFLRRVLQQPDTVPEQIRRTAGAIILMISHGYQVKEDKDTFTTTAEQAVEGFSKSTEPGAFLVDVLPILRYVPDWLPGSGWRRTANAWAADLARMADAPHDFVKQQMGEGKALPSFTSAHLEEHLTPEQEFNIKWAAADIYSGGADTTVSAIHSFFLAMTLHPELQRKAQLEIDVVIGHDRLPTLKDRANLPYVDALVKECLRWYPVSNLGVPHRVAQDDTYNGYLIPKGTYVIANLWKFMHDPEIYRNPHDFHPDRYIASEGKEGELDPRTLAFGFGRRVCPGIKLADISLWISCAMSLAVFDISKKVLNGRVIEPVVDYQSGTISHPKPFECSIKPRSEKALELINSVDLFED</sequence>
<dbReference type="STRING" id="135208.A0A4Z0A1A8"/>
<evidence type="ECO:0008006" key="13">
    <source>
        <dbReference type="Google" id="ProtNLM"/>
    </source>
</evidence>
<evidence type="ECO:0000256" key="2">
    <source>
        <dbReference type="ARBA" id="ARBA00005179"/>
    </source>
</evidence>
<evidence type="ECO:0000256" key="4">
    <source>
        <dbReference type="ARBA" id="ARBA00022617"/>
    </source>
</evidence>
<evidence type="ECO:0000313" key="11">
    <source>
        <dbReference type="EMBL" id="TFY80876.1"/>
    </source>
</evidence>
<dbReference type="AlphaFoldDB" id="A0A4Z0A1A8"/>
<dbReference type="GO" id="GO:0020037">
    <property type="term" value="F:heme binding"/>
    <property type="evidence" value="ECO:0007669"/>
    <property type="project" value="InterPro"/>
</dbReference>
<dbReference type="GO" id="GO:0005506">
    <property type="term" value="F:iron ion binding"/>
    <property type="evidence" value="ECO:0007669"/>
    <property type="project" value="InterPro"/>
</dbReference>
<evidence type="ECO:0000256" key="6">
    <source>
        <dbReference type="ARBA" id="ARBA00023002"/>
    </source>
</evidence>
<dbReference type="InterPro" id="IPR017972">
    <property type="entry name" value="Cyt_P450_CS"/>
</dbReference>
<dbReference type="InterPro" id="IPR036396">
    <property type="entry name" value="Cyt_P450_sf"/>
</dbReference>
<proteinExistence type="inferred from homology"/>
<keyword evidence="6 10" id="KW-0560">Oxidoreductase</keyword>
<dbReference type="PROSITE" id="PS00086">
    <property type="entry name" value="CYTOCHROME_P450"/>
    <property type="match status" value="1"/>
</dbReference>
<comment type="caution">
    <text evidence="11">The sequence shown here is derived from an EMBL/GenBank/DDBJ whole genome shotgun (WGS) entry which is preliminary data.</text>
</comment>
<accession>A0A4Z0A1A8</accession>
<keyword evidence="4 9" id="KW-0349">Heme</keyword>
<name>A0A4Z0A1A8_9AGAM</name>
<dbReference type="GO" id="GO:0004497">
    <property type="term" value="F:monooxygenase activity"/>
    <property type="evidence" value="ECO:0007669"/>
    <property type="project" value="UniProtKB-KW"/>
</dbReference>
<evidence type="ECO:0000256" key="8">
    <source>
        <dbReference type="ARBA" id="ARBA00023033"/>
    </source>
</evidence>
<dbReference type="InterPro" id="IPR002401">
    <property type="entry name" value="Cyt_P450_E_grp-I"/>
</dbReference>
<dbReference type="PANTHER" id="PTHR46300:SF7">
    <property type="entry name" value="P450, PUTATIVE (EUROFUNG)-RELATED"/>
    <property type="match status" value="1"/>
</dbReference>
<dbReference type="PRINTS" id="PR00385">
    <property type="entry name" value="P450"/>
</dbReference>
<dbReference type="Gene3D" id="1.10.630.10">
    <property type="entry name" value="Cytochrome P450"/>
    <property type="match status" value="1"/>
</dbReference>
<evidence type="ECO:0000256" key="1">
    <source>
        <dbReference type="ARBA" id="ARBA00001971"/>
    </source>
</evidence>
<evidence type="ECO:0000256" key="9">
    <source>
        <dbReference type="PIRSR" id="PIRSR602401-1"/>
    </source>
</evidence>